<organism evidence="2 3">
    <name type="scientific">Deinococcus antarcticus</name>
    <dbReference type="NCBI Taxonomy" id="1298767"/>
    <lineage>
        <taxon>Bacteria</taxon>
        <taxon>Thermotogati</taxon>
        <taxon>Deinococcota</taxon>
        <taxon>Deinococci</taxon>
        <taxon>Deinococcales</taxon>
        <taxon>Deinococcaceae</taxon>
        <taxon>Deinococcus</taxon>
    </lineage>
</organism>
<feature type="domain" description="DJ-1/PfpI" evidence="1">
    <location>
        <begin position="10"/>
        <end position="171"/>
    </location>
</feature>
<reference evidence="3" key="1">
    <citation type="journal article" date="2019" name="Int. J. Syst. Evol. Microbiol.">
        <title>The Global Catalogue of Microorganisms (GCM) 10K type strain sequencing project: providing services to taxonomists for standard genome sequencing and annotation.</title>
        <authorList>
            <consortium name="The Broad Institute Genomics Platform"/>
            <consortium name="The Broad Institute Genome Sequencing Center for Infectious Disease"/>
            <person name="Wu L."/>
            <person name="Ma J."/>
        </authorList>
    </citation>
    <scope>NUCLEOTIDE SEQUENCE [LARGE SCALE GENOMIC DNA]</scope>
    <source>
        <strain evidence="3">CCTCC AB 2013263</strain>
    </source>
</reference>
<dbReference type="PANTHER" id="PTHR48094:SF12">
    <property type="entry name" value="PARKINSON DISEASE PROTEIN 7 HOMOLOG"/>
    <property type="match status" value="1"/>
</dbReference>
<accession>A0ABV8A4K9</accession>
<dbReference type="RefSeq" id="WP_380076508.1">
    <property type="nucleotide sequence ID" value="NZ_JBHRZF010000066.1"/>
</dbReference>
<dbReference type="Pfam" id="PF01965">
    <property type="entry name" value="DJ-1_PfpI"/>
    <property type="match status" value="1"/>
</dbReference>
<dbReference type="Proteomes" id="UP001595748">
    <property type="component" value="Unassembled WGS sequence"/>
</dbReference>
<comment type="caution">
    <text evidence="2">The sequence shown here is derived from an EMBL/GenBank/DDBJ whole genome shotgun (WGS) entry which is preliminary data.</text>
</comment>
<dbReference type="PANTHER" id="PTHR48094">
    <property type="entry name" value="PROTEIN/NUCLEIC ACID DEGLYCASE DJ-1-RELATED"/>
    <property type="match status" value="1"/>
</dbReference>
<proteinExistence type="predicted"/>
<gene>
    <name evidence="2" type="ORF">ACFOPQ_06220</name>
</gene>
<keyword evidence="3" id="KW-1185">Reference proteome</keyword>
<dbReference type="InterPro" id="IPR050325">
    <property type="entry name" value="Prot/Nucl_acid_deglycase"/>
</dbReference>
<evidence type="ECO:0000313" key="2">
    <source>
        <dbReference type="EMBL" id="MFC3860359.1"/>
    </source>
</evidence>
<dbReference type="EMBL" id="JBHRZF010000066">
    <property type="protein sequence ID" value="MFC3860359.1"/>
    <property type="molecule type" value="Genomic_DNA"/>
</dbReference>
<dbReference type="InterPro" id="IPR002818">
    <property type="entry name" value="DJ-1/PfpI"/>
</dbReference>
<dbReference type="Gene3D" id="3.40.50.880">
    <property type="match status" value="1"/>
</dbReference>
<evidence type="ECO:0000313" key="3">
    <source>
        <dbReference type="Proteomes" id="UP001595748"/>
    </source>
</evidence>
<protein>
    <submittedName>
        <fullName evidence="2">DJ-1/PfpI family protein</fullName>
    </submittedName>
</protein>
<dbReference type="SUPFAM" id="SSF52317">
    <property type="entry name" value="Class I glutamine amidotransferase-like"/>
    <property type="match status" value="1"/>
</dbReference>
<name>A0ABV8A4K9_9DEIO</name>
<dbReference type="InterPro" id="IPR029062">
    <property type="entry name" value="Class_I_gatase-like"/>
</dbReference>
<evidence type="ECO:0000259" key="1">
    <source>
        <dbReference type="Pfam" id="PF01965"/>
    </source>
</evidence>
<sequence length="201" mass="21397">MTIPEPAFNVAVLVYPGFSEFEVTVAMTLLSEHGQVDTVGLNDHLVRGEGGLRVLPVRTIEDVQVADYQAFLIPGAADISPLVLAPETLPELVAGFAAAGKVVGAICGGASLLGRAGLLKDRPYTVTLTAEQRERLLLPEENFTYQDVVQSGQVITAQGHAFVEFGLAVAQALGVPRLERARHFYSGQGNRSMEAEARPAS</sequence>